<keyword evidence="1" id="KW-0472">Membrane</keyword>
<organism evidence="2 3">
    <name type="scientific">Blomia tropicalis</name>
    <name type="common">Mite</name>
    <dbReference type="NCBI Taxonomy" id="40697"/>
    <lineage>
        <taxon>Eukaryota</taxon>
        <taxon>Metazoa</taxon>
        <taxon>Ecdysozoa</taxon>
        <taxon>Arthropoda</taxon>
        <taxon>Chelicerata</taxon>
        <taxon>Arachnida</taxon>
        <taxon>Acari</taxon>
        <taxon>Acariformes</taxon>
        <taxon>Sarcoptiformes</taxon>
        <taxon>Astigmata</taxon>
        <taxon>Glycyphagoidea</taxon>
        <taxon>Echimyopodidae</taxon>
        <taxon>Blomia</taxon>
    </lineage>
</organism>
<comment type="caution">
    <text evidence="2">The sequence shown here is derived from an EMBL/GenBank/DDBJ whole genome shotgun (WGS) entry which is preliminary data.</text>
</comment>
<feature type="transmembrane region" description="Helical" evidence="1">
    <location>
        <begin position="149"/>
        <end position="172"/>
    </location>
</feature>
<reference evidence="2" key="1">
    <citation type="submission" date="2022-12" db="EMBL/GenBank/DDBJ databases">
        <title>Genome assemblies of Blomia tropicalis.</title>
        <authorList>
            <person name="Cui Y."/>
        </authorList>
    </citation>
    <scope>NUCLEOTIDE SEQUENCE</scope>
    <source>
        <tissue evidence="2">Adult mites</tissue>
    </source>
</reference>
<sequence length="194" mass="22556">MVIQVVISPINGNKLNKSDNNHEIKVCFTADDCNQNTETELPLYCRNRYDCLCNQWQHSNYDEDDDDDGNLLMNKCIKCSSVPELDLCTKLDPYSFCNHSTSYCQCTSIESTEIESKYDEQVRTICRGHHIDLHLRELNVEHMETLSEWLLTIFLAYILPGLFISAAIYFIYKQGCCCTRSNIHNSEMILYRQL</sequence>
<evidence type="ECO:0000313" key="3">
    <source>
        <dbReference type="Proteomes" id="UP001142055"/>
    </source>
</evidence>
<keyword evidence="1" id="KW-0812">Transmembrane</keyword>
<keyword evidence="3" id="KW-1185">Reference proteome</keyword>
<dbReference type="AlphaFoldDB" id="A0A9Q0RNL7"/>
<keyword evidence="1" id="KW-1133">Transmembrane helix</keyword>
<evidence type="ECO:0000256" key="1">
    <source>
        <dbReference type="SAM" id="Phobius"/>
    </source>
</evidence>
<protein>
    <submittedName>
        <fullName evidence="2">Uncharacterized protein</fullName>
    </submittedName>
</protein>
<name>A0A9Q0RNL7_BLOTA</name>
<dbReference type="EMBL" id="JAPWDV010000002">
    <property type="protein sequence ID" value="KAJ6220851.1"/>
    <property type="molecule type" value="Genomic_DNA"/>
</dbReference>
<gene>
    <name evidence="2" type="ORF">RDWZM_006663</name>
</gene>
<proteinExistence type="predicted"/>
<evidence type="ECO:0000313" key="2">
    <source>
        <dbReference type="EMBL" id="KAJ6220851.1"/>
    </source>
</evidence>
<accession>A0A9Q0RNL7</accession>
<dbReference type="Proteomes" id="UP001142055">
    <property type="component" value="Chromosome 2"/>
</dbReference>